<dbReference type="PANTHER" id="PTHR11985">
    <property type="entry name" value="GLYCEROL-3-PHOSPHATE DEHYDROGENASE"/>
    <property type="match status" value="1"/>
</dbReference>
<dbReference type="Gene3D" id="1.10.8.870">
    <property type="entry name" value="Alpha-glycerophosphate oxidase, cap domain"/>
    <property type="match status" value="1"/>
</dbReference>
<evidence type="ECO:0000256" key="5">
    <source>
        <dbReference type="ARBA" id="ARBA00022827"/>
    </source>
</evidence>
<evidence type="ECO:0000256" key="1">
    <source>
        <dbReference type="ARBA" id="ARBA00001974"/>
    </source>
</evidence>
<name>A0A644Y533_9ZZZZ</name>
<sequence length="532" mass="57844">MTTDTQAPLKTQRAELLAGLRQPREFDLAVVGGGATGLGTALDAAARGFKVVLLESHDFAKGTSSRATKLVHGGVRYLAQGNISLVREALHERTTLLKNAPHLARPLAFVMPSYKLWETPFYGVGLKMYDALAGDAGLGPTEFLGRMDTIRCLPTVASDGLKGGVKYWDGQFDDARLALALARTAALKGALLVNYCEVTQLTYADGRVNGLVCEDKETGERFEIKARCVVNAAGVWVDALREKDGEAQGKPVKPMVAPSQGVHIVVDREFLPSDHALMVPKTTDGRVLFAVPWLGKVILGTTDSPKNQLDYEPEAMKKEVAFILGESARYLRRAPKISDVRSIWAGLRPLVKHQDDDAGNTKKISREHTVLVSKSGLVTVTGGKWTTYRAMAEDVLQQCMDAQLLPVRSGGVTVHLPVVGATRQPVQQGMNDPQGWHSYGSEAALVQSLEGADVELAPGFTEAMVRFAARFEYARTVEDVLARRVRMLFLDAKQAAQVAPRVAQILHEELGIEPQLDTFLAIAQQYATVPQP</sequence>
<dbReference type="EMBL" id="VSSQ01003945">
    <property type="protein sequence ID" value="MPM23048.1"/>
    <property type="molecule type" value="Genomic_DNA"/>
</dbReference>
<gene>
    <name evidence="9" type="primary">glpD2_3</name>
    <name evidence="9" type="ORF">SDC9_69511</name>
</gene>
<comment type="caution">
    <text evidence="9">The sequence shown here is derived from an EMBL/GenBank/DDBJ whole genome shotgun (WGS) entry which is preliminary data.</text>
</comment>
<feature type="domain" description="FAD dependent oxidoreductase" evidence="7">
    <location>
        <begin position="27"/>
        <end position="389"/>
    </location>
</feature>
<keyword evidence="4" id="KW-0319">Glycerol metabolism</keyword>
<dbReference type="Pfam" id="PF16901">
    <property type="entry name" value="DAO_C"/>
    <property type="match status" value="1"/>
</dbReference>
<dbReference type="InterPro" id="IPR031656">
    <property type="entry name" value="DAO_C"/>
</dbReference>
<dbReference type="EC" id="1.1.5.3" evidence="9"/>
<evidence type="ECO:0000256" key="6">
    <source>
        <dbReference type="ARBA" id="ARBA00023002"/>
    </source>
</evidence>
<keyword evidence="6 9" id="KW-0560">Oxidoreductase</keyword>
<dbReference type="Gene3D" id="3.30.9.10">
    <property type="entry name" value="D-Amino Acid Oxidase, subunit A, domain 2"/>
    <property type="match status" value="1"/>
</dbReference>
<evidence type="ECO:0000313" key="9">
    <source>
        <dbReference type="EMBL" id="MPM23048.1"/>
    </source>
</evidence>
<dbReference type="InterPro" id="IPR006076">
    <property type="entry name" value="FAD-dep_OxRdtase"/>
</dbReference>
<proteinExistence type="inferred from homology"/>
<comment type="similarity">
    <text evidence="2">Belongs to the FAD-dependent glycerol-3-phosphate dehydrogenase family.</text>
</comment>
<organism evidence="9">
    <name type="scientific">bioreactor metagenome</name>
    <dbReference type="NCBI Taxonomy" id="1076179"/>
    <lineage>
        <taxon>unclassified sequences</taxon>
        <taxon>metagenomes</taxon>
        <taxon>ecological metagenomes</taxon>
    </lineage>
</organism>
<keyword evidence="3" id="KW-0285">Flavoprotein</keyword>
<accession>A0A644Y533</accession>
<dbReference type="PANTHER" id="PTHR11985:SF35">
    <property type="entry name" value="ANAEROBIC GLYCEROL-3-PHOSPHATE DEHYDROGENASE SUBUNIT A"/>
    <property type="match status" value="1"/>
</dbReference>
<evidence type="ECO:0000256" key="4">
    <source>
        <dbReference type="ARBA" id="ARBA00022798"/>
    </source>
</evidence>
<dbReference type="Gene3D" id="3.50.50.60">
    <property type="entry name" value="FAD/NAD(P)-binding domain"/>
    <property type="match status" value="1"/>
</dbReference>
<dbReference type="InterPro" id="IPR038299">
    <property type="entry name" value="DAO_C_sf"/>
</dbReference>
<dbReference type="InterPro" id="IPR036188">
    <property type="entry name" value="FAD/NAD-bd_sf"/>
</dbReference>
<dbReference type="GO" id="GO:0004368">
    <property type="term" value="F:glycerol-3-phosphate dehydrogenase (quinone) activity"/>
    <property type="evidence" value="ECO:0007669"/>
    <property type="project" value="UniProtKB-EC"/>
</dbReference>
<evidence type="ECO:0000259" key="8">
    <source>
        <dbReference type="Pfam" id="PF16901"/>
    </source>
</evidence>
<dbReference type="AlphaFoldDB" id="A0A644Y533"/>
<feature type="domain" description="Alpha-glycerophosphate oxidase C-terminal" evidence="8">
    <location>
        <begin position="437"/>
        <end position="513"/>
    </location>
</feature>
<dbReference type="Pfam" id="PF01266">
    <property type="entry name" value="DAO"/>
    <property type="match status" value="1"/>
</dbReference>
<keyword evidence="5" id="KW-0274">FAD</keyword>
<dbReference type="PRINTS" id="PR01001">
    <property type="entry name" value="FADG3PDH"/>
</dbReference>
<evidence type="ECO:0000256" key="3">
    <source>
        <dbReference type="ARBA" id="ARBA00022630"/>
    </source>
</evidence>
<comment type="cofactor">
    <cofactor evidence="1">
        <name>FAD</name>
        <dbReference type="ChEBI" id="CHEBI:57692"/>
    </cofactor>
</comment>
<dbReference type="GO" id="GO:0046168">
    <property type="term" value="P:glycerol-3-phosphate catabolic process"/>
    <property type="evidence" value="ECO:0007669"/>
    <property type="project" value="TreeGrafter"/>
</dbReference>
<dbReference type="SUPFAM" id="SSF51905">
    <property type="entry name" value="FAD/NAD(P)-binding domain"/>
    <property type="match status" value="1"/>
</dbReference>
<dbReference type="GO" id="GO:0006071">
    <property type="term" value="P:glycerol metabolic process"/>
    <property type="evidence" value="ECO:0007669"/>
    <property type="project" value="UniProtKB-KW"/>
</dbReference>
<reference evidence="9" key="1">
    <citation type="submission" date="2019-08" db="EMBL/GenBank/DDBJ databases">
        <authorList>
            <person name="Kucharzyk K."/>
            <person name="Murdoch R.W."/>
            <person name="Higgins S."/>
            <person name="Loffler F."/>
        </authorList>
    </citation>
    <scope>NUCLEOTIDE SEQUENCE</scope>
</reference>
<protein>
    <submittedName>
        <fullName evidence="9">Glycerol-3-phosphate dehydrogenase 2</fullName>
        <ecNumber evidence="9">1.1.5.3</ecNumber>
    </submittedName>
</protein>
<dbReference type="InterPro" id="IPR000447">
    <property type="entry name" value="G3P_DH_FAD-dep"/>
</dbReference>
<dbReference type="PROSITE" id="PS00978">
    <property type="entry name" value="FAD_G3PDH_2"/>
    <property type="match status" value="1"/>
</dbReference>
<evidence type="ECO:0000259" key="7">
    <source>
        <dbReference type="Pfam" id="PF01266"/>
    </source>
</evidence>
<evidence type="ECO:0000256" key="2">
    <source>
        <dbReference type="ARBA" id="ARBA00007330"/>
    </source>
</evidence>